<dbReference type="VEuPathDB" id="FungiDB:HMPREF1541_08279"/>
<protein>
    <recommendedName>
        <fullName evidence="6">LPS glycosyltransferase</fullName>
    </recommendedName>
</protein>
<evidence type="ECO:0000256" key="2">
    <source>
        <dbReference type="ARBA" id="ARBA00022676"/>
    </source>
</evidence>
<dbReference type="InParanoid" id="W2RNL1"/>
<dbReference type="PANTHER" id="PTHR10730">
    <property type="entry name" value="PROCOLLAGEN-LYSINE,2-OXOGLUTARATE 5-DIOXYGENASE/GLYCOSYLTRANSFERASE 25 FAMILY MEMBER"/>
    <property type="match status" value="1"/>
</dbReference>
<accession>W2RNL1</accession>
<dbReference type="PANTHER" id="PTHR10730:SF53">
    <property type="entry name" value="GLYCOSYLTRANSFERASE 25 FAMILY MEMBER"/>
    <property type="match status" value="1"/>
</dbReference>
<keyword evidence="5" id="KW-1185">Reference proteome</keyword>
<name>W2RNL1_CYPE1</name>
<dbReference type="CDD" id="cd06532">
    <property type="entry name" value="Glyco_transf_25"/>
    <property type="match status" value="1"/>
</dbReference>
<dbReference type="InterPro" id="IPR002654">
    <property type="entry name" value="Glyco_trans_25"/>
</dbReference>
<evidence type="ECO:0000313" key="4">
    <source>
        <dbReference type="EMBL" id="ETN37288.1"/>
    </source>
</evidence>
<reference evidence="4 5" key="1">
    <citation type="submission" date="2013-03" db="EMBL/GenBank/DDBJ databases">
        <title>The Genome Sequence of Phialophora europaea CBS 101466.</title>
        <authorList>
            <consortium name="The Broad Institute Genomics Platform"/>
            <person name="Cuomo C."/>
            <person name="de Hoog S."/>
            <person name="Gorbushina A."/>
            <person name="Walker B."/>
            <person name="Young S.K."/>
            <person name="Zeng Q."/>
            <person name="Gargeya S."/>
            <person name="Fitzgerald M."/>
            <person name="Haas B."/>
            <person name="Abouelleil A."/>
            <person name="Allen A.W."/>
            <person name="Alvarado L."/>
            <person name="Arachchi H.M."/>
            <person name="Berlin A.M."/>
            <person name="Chapman S.B."/>
            <person name="Gainer-Dewar J."/>
            <person name="Goldberg J."/>
            <person name="Griggs A."/>
            <person name="Gujja S."/>
            <person name="Hansen M."/>
            <person name="Howarth C."/>
            <person name="Imamovic A."/>
            <person name="Ireland A."/>
            <person name="Larimer J."/>
            <person name="McCowan C."/>
            <person name="Murphy C."/>
            <person name="Pearson M."/>
            <person name="Poon T.W."/>
            <person name="Priest M."/>
            <person name="Roberts A."/>
            <person name="Saif S."/>
            <person name="Shea T."/>
            <person name="Sisk P."/>
            <person name="Sykes S."/>
            <person name="Wortman J."/>
            <person name="Nusbaum C."/>
            <person name="Birren B."/>
        </authorList>
    </citation>
    <scope>NUCLEOTIDE SEQUENCE [LARGE SCALE GENOMIC DNA]</scope>
    <source>
        <strain evidence="4 5">CBS 101466</strain>
    </source>
</reference>
<dbReference type="GeneID" id="19975618"/>
<evidence type="ECO:0000256" key="3">
    <source>
        <dbReference type="ARBA" id="ARBA00022679"/>
    </source>
</evidence>
<dbReference type="AlphaFoldDB" id="W2RNL1"/>
<dbReference type="GO" id="GO:0016740">
    <property type="term" value="F:transferase activity"/>
    <property type="evidence" value="ECO:0007669"/>
    <property type="project" value="UniProtKB-KW"/>
</dbReference>
<evidence type="ECO:0000256" key="1">
    <source>
        <dbReference type="ARBA" id="ARBA00006721"/>
    </source>
</evidence>
<proteinExistence type="inferred from homology"/>
<sequence length="382" mass="42404">MQSSMARYIFIVLALGITVFILTTFRASRHLLPANFGPNLLDDAKQNGTDLLRVRNATLGFQEIKVISMSSRSDKRDAWAVASTMSDFVVQIVDGVDGSSVSPQALPYTMDLKPGVVGCWRAHMDVLRDIVNRKVSSALIFEDDADWDVSLKSQLVQFARGSRWILNQTDDEPHHSPYGDGWDMLWIGHCGSRPDPWDNRRFVIPHDPTTEPRDIRTAVALPDYDYWPEDLQPRLVYSQYYGVCTNAYAVTLAGAMKILYNLSMLPNNGPVDIGLGDMCRDKTDDFNCIGPSPALIGLHRPAGNPSRWSDIENNQGEDSYAASSPGLMYPVRMNIARLLKGETIFKTDKGTTIGVEEMSLADIQAPTGHGEVVEISQHDAIL</sequence>
<dbReference type="eggNOG" id="KOG4179">
    <property type="taxonomic scope" value="Eukaryota"/>
</dbReference>
<evidence type="ECO:0000313" key="5">
    <source>
        <dbReference type="Proteomes" id="UP000030752"/>
    </source>
</evidence>
<keyword evidence="3" id="KW-0808">Transferase</keyword>
<organism evidence="4 5">
    <name type="scientific">Cyphellophora europaea (strain CBS 101466)</name>
    <name type="common">Phialophora europaea</name>
    <dbReference type="NCBI Taxonomy" id="1220924"/>
    <lineage>
        <taxon>Eukaryota</taxon>
        <taxon>Fungi</taxon>
        <taxon>Dikarya</taxon>
        <taxon>Ascomycota</taxon>
        <taxon>Pezizomycotina</taxon>
        <taxon>Eurotiomycetes</taxon>
        <taxon>Chaetothyriomycetidae</taxon>
        <taxon>Chaetothyriales</taxon>
        <taxon>Cyphellophoraceae</taxon>
        <taxon>Cyphellophora</taxon>
    </lineage>
</organism>
<dbReference type="InterPro" id="IPR050757">
    <property type="entry name" value="Collagen_mod_GT25"/>
</dbReference>
<keyword evidence="2" id="KW-0328">Glycosyltransferase</keyword>
<gene>
    <name evidence="4" type="ORF">HMPREF1541_08279</name>
</gene>
<comment type="similarity">
    <text evidence="1">Belongs to the glycosyltransferase 25 family.</text>
</comment>
<dbReference type="OrthoDB" id="47375at2759"/>
<dbReference type="RefSeq" id="XP_008720820.1">
    <property type="nucleotide sequence ID" value="XM_008722598.1"/>
</dbReference>
<dbReference type="HOGENOM" id="CLU_032992_1_1_1"/>
<dbReference type="Proteomes" id="UP000030752">
    <property type="component" value="Unassembled WGS sequence"/>
</dbReference>
<dbReference type="EMBL" id="KB822724">
    <property type="protein sequence ID" value="ETN37288.1"/>
    <property type="molecule type" value="Genomic_DNA"/>
</dbReference>
<evidence type="ECO:0008006" key="6">
    <source>
        <dbReference type="Google" id="ProtNLM"/>
    </source>
</evidence>